<proteinExistence type="predicted"/>
<protein>
    <recommendedName>
        <fullName evidence="3">C2H2-type domain-containing protein</fullName>
    </recommendedName>
</protein>
<feature type="region of interest" description="Disordered" evidence="2">
    <location>
        <begin position="2379"/>
        <end position="2420"/>
    </location>
</feature>
<name>A0AA85GJ22_9TREM</name>
<feature type="region of interest" description="Disordered" evidence="2">
    <location>
        <begin position="22"/>
        <end position="43"/>
    </location>
</feature>
<evidence type="ECO:0000256" key="2">
    <source>
        <dbReference type="SAM" id="MobiDB-lite"/>
    </source>
</evidence>
<keyword evidence="1" id="KW-0862">Zinc</keyword>
<keyword evidence="1" id="KW-0863">Zinc-finger</keyword>
<keyword evidence="1" id="KW-0479">Metal-binding</keyword>
<evidence type="ECO:0000259" key="3">
    <source>
        <dbReference type="PROSITE" id="PS50157"/>
    </source>
</evidence>
<keyword evidence="4" id="KW-1185">Reference proteome</keyword>
<organism evidence="4 5">
    <name type="scientific">Schistosoma rodhaini</name>
    <dbReference type="NCBI Taxonomy" id="6188"/>
    <lineage>
        <taxon>Eukaryota</taxon>
        <taxon>Metazoa</taxon>
        <taxon>Spiralia</taxon>
        <taxon>Lophotrochozoa</taxon>
        <taxon>Platyhelminthes</taxon>
        <taxon>Trematoda</taxon>
        <taxon>Digenea</taxon>
        <taxon>Strigeidida</taxon>
        <taxon>Schistosomatoidea</taxon>
        <taxon>Schistosomatidae</taxon>
        <taxon>Schistosoma</taxon>
    </lineage>
</organism>
<feature type="compositionally biased region" description="Low complexity" evidence="2">
    <location>
        <begin position="2406"/>
        <end position="2420"/>
    </location>
</feature>
<reference evidence="5" key="2">
    <citation type="submission" date="2023-11" db="UniProtKB">
        <authorList>
            <consortium name="WormBaseParasite"/>
        </authorList>
    </citation>
    <scope>IDENTIFICATION</scope>
</reference>
<feature type="region of interest" description="Disordered" evidence="2">
    <location>
        <begin position="1568"/>
        <end position="1588"/>
    </location>
</feature>
<feature type="domain" description="C2H2-type" evidence="3">
    <location>
        <begin position="2296"/>
        <end position="2324"/>
    </location>
</feature>
<feature type="region of interest" description="Disordered" evidence="2">
    <location>
        <begin position="1219"/>
        <end position="1252"/>
    </location>
</feature>
<sequence>MSNDVVVSKVVLQEQRGNFLLSDVKQEPRDATPTPSTCSDNSHVPITTAVYEVTRPTNQIQLGATFNFISPPPYFSAAENLNIPGTHPLTWPNICQQQISGTSNEPLVLHNVSTLQNCSPTITTVSTITPVLLSGIVPSYPPQQFHQNQPLPNPIHIQNSSSSALVGTRFHFPLNETINSSYIGNNAFYGFLPGSGNPSILQSPGPTVCNAFNHTSVHPLYHNNKYLLAPQPSSTISASTVPQPSYLPSNLPIHVQPSMVTLNPIIESTDNLNRIISNSFSIENRTHENNNNTVSQSVIHPNFGISCTNHLSNKNYIPRELTYPSFGSHQNFLNQSTIRKSSSMEPVNNTNQIQSTTSGVVATTVQTVSTTTSVPVLDKQIPVTVCSTSATTITTTTTATASIPISSIIDNNFDSMFESSFDGVLWGRICRRADGDLMLPGLGRLCTFKSPNSVLRQICQMTKAEDSLALQLSPSRFQSEIEQNCLSTSSLNPSSKNDFHICPCCRLTFTSNSVYECHMNRSIAHMYYRCHLCIELNDNNNMSVTNSQIPVNTTNATSVNSMLIPNEIIGTDSINRRNISSVATTTTTTTATTTTTSTTINNNNQKIVNHKNVADFQFYSILPGNIIKATNHCAIFCHFISAHPNQMDLWTLKSSLLTIYSLKGSITCADLRKSSLSDLLSNAQKEKTSSNQVPNQSDKIPSDPFSNLKCLSGILSDLHQSLNNISGLENYDILHPSSSTSVNINNKNGYDYNVLLNSPIISASDYDDNIIIEKFCSLQRIYTPIVIHCQKQITNGNTTDNSIHHRQSHFDLHLPKLPSSDSLLFRIILSLANSDIWHTHLFLSNWCDNNSNNANKSLSNENGIVDKWSTFMCCYAANNNENNSSDILFSIDDDDDNDDDYGDDDDDGDDEDRCRDNGHDFHSNNNCNSNEKSVVDRNFQSKLSTKRLSLAKLCDICLPPSAPSNTYLNQALGSLIFSSHDDHHASTCFTNATINRTSDDIYKPKSIMKSNVDQQFGILRCLICQFRTNNHKLLIEHLIGNPPFNHTKCGLCGQLLFANQPSLCSVKAHLLLHLGCYLMCPQCGFTPPLHLPPDCAELCLRVHLRFVCYHFNLKEIFRCNYCDGDGKAYPTYDNLCHHHLRHHVKRIYSCLWCARQLRSNNYESNNNNTNYTSSKAFQISETTGDNASIPVHDVSKRKITSTAHMASIHMNKENIKLPCSTTTSHKNARPNSNKSNSSHGSVNSSIPNKTPNIFRSNSIQELLYHLRNVHRSSVIPSAIERTNKCVAVHHEVELSDNVLTIDVPESPPPHSLHPSVVVVGHNQTSSVNNDVRKVGYDGVTSSDPQKSSKNSDVLQMIDELQKNITNNNDNNVKNKLSIHLAPKVDYSVGLQCIECSKELSTKEHYMEHFQKEHGSKCNRESFYRCFGACKRLLPNIDDFREHLTECLHAQSIYYSTFGHLYNKDKAFDLFNVDLSPINIENNNNNKHTNNELQEQLSVNNTDRIYSKNVYKINNHSIGDNSNTILGCKLCFCAYCGIGSQKKSMMNSSSINLLDPVLPSFKSCTSDDGNSIPNINNNNNDDDNNNSQLNNNVNVVLQSQFSVDSVSTDYLSEDDHTGFDTTKQSIQNNTIKQHNTNIQRHSLYTPQYFSNLINLRIHENNCHYSKRNKLIACPWCHVRMTCTKKDKSRTTHMHLLSHLHKHCMATWCLERMRKWNENAKVLPNCVCGLALLDSPQAILSHAGVHLLYTNKYKSSNNIPDSLHHRSYKRSLSSSSSSSASLKSQLNSSEEFLFPKPSDHIPCPIKIYRHLRFGVSAKFDAHLSEFTHRSSYFTCPVCMTKLSTRWALTQHAFSEHWGTLCYICCVYIFKPTEGNSSVESNNHNINTTNICTISSSSSCPSSSSSSTARSVATFDKRNHNDKSKSDLSTTTLWDHIFVCMNERLELLTTRHHNTSTSSSLIRTSNDQNNADCSLAEVQSNFEKENNDLSILHNVSNTPIIIDSSPENYDHGKLVCSQQTNCNSYYEIVNTSLSTINPNIITTSTIMFNNPSIDNYVNSINSSITTAISSFIPSTNNLDKYVHKIFNNKLLKTKNTNRKHSLQLNNNNYDYISDDDDNRNDDRNYVGKENGFNDYIINNYNDKIIESKSSELNTLSQFIPNISKKRRRISNNLNNHTRNNDVWHNEIVKNNLITCTDSSVPTTNHNIITSSSSSSMNRSTISGNYLQNSDLDEQECSTICLVEDVNTEKICVICGKKQTADTWEEHCLSHRNPKMAWDGVRISQPNRPAFCESKSTKVYRCYICYRRFTIRFSCFRHMITVHRLKKSQLDTNLLTELFSPNSTQKSFPELNKLSSELGNCSLNLSANIDDIKNHISLKKTANITGSTSNSSSSSTTTTTTSTLRDHSIHNNNHNNKATTCNNRTNQNKSVISSISKSKFYCSICHISFISNESLSRHCISAHGKQQHQQKV</sequence>
<feature type="compositionally biased region" description="Polar residues" evidence="2">
    <location>
        <begin position="33"/>
        <end position="43"/>
    </location>
</feature>
<feature type="compositionally biased region" description="Low complexity" evidence="2">
    <location>
        <begin position="1569"/>
        <end position="1588"/>
    </location>
</feature>
<accession>A0AA85GJ22</accession>
<dbReference type="GO" id="GO:0008270">
    <property type="term" value="F:zinc ion binding"/>
    <property type="evidence" value="ECO:0007669"/>
    <property type="project" value="UniProtKB-KW"/>
</dbReference>
<dbReference type="InterPro" id="IPR013087">
    <property type="entry name" value="Znf_C2H2_type"/>
</dbReference>
<evidence type="ECO:0000313" key="4">
    <source>
        <dbReference type="Proteomes" id="UP000050792"/>
    </source>
</evidence>
<evidence type="ECO:0000256" key="1">
    <source>
        <dbReference type="PROSITE-ProRule" id="PRU00042"/>
    </source>
</evidence>
<dbReference type="SMART" id="SM00355">
    <property type="entry name" value="ZnF_C2H2"/>
    <property type="match status" value="9"/>
</dbReference>
<feature type="compositionally biased region" description="Low complexity" evidence="2">
    <location>
        <begin position="2383"/>
        <end position="2399"/>
    </location>
</feature>
<dbReference type="PROSITE" id="PS00028">
    <property type="entry name" value="ZINC_FINGER_C2H2_1"/>
    <property type="match status" value="5"/>
</dbReference>
<dbReference type="PROSITE" id="PS50157">
    <property type="entry name" value="ZINC_FINGER_C2H2_2"/>
    <property type="match status" value="2"/>
</dbReference>
<evidence type="ECO:0000313" key="5">
    <source>
        <dbReference type="WBParaSite" id="SRDH1_96220.1"/>
    </source>
</evidence>
<reference evidence="4" key="1">
    <citation type="submission" date="2022-06" db="EMBL/GenBank/DDBJ databases">
        <authorList>
            <person name="Berger JAMES D."/>
            <person name="Berger JAMES D."/>
        </authorList>
    </citation>
    <scope>NUCLEOTIDE SEQUENCE [LARGE SCALE GENOMIC DNA]</scope>
</reference>
<feature type="compositionally biased region" description="Low complexity" evidence="2">
    <location>
        <begin position="1231"/>
        <end position="1248"/>
    </location>
</feature>
<dbReference type="WBParaSite" id="SRDH1_96220.1">
    <property type="protein sequence ID" value="SRDH1_96220.1"/>
    <property type="gene ID" value="SRDH1_96220"/>
</dbReference>
<dbReference type="Proteomes" id="UP000050792">
    <property type="component" value="Unassembled WGS sequence"/>
</dbReference>
<feature type="domain" description="C2H2-type" evidence="3">
    <location>
        <begin position="2436"/>
        <end position="2464"/>
    </location>
</feature>